<protein>
    <recommendedName>
        <fullName evidence="3">Integrase catalytic domain-containing protein</fullName>
    </recommendedName>
</protein>
<name>A0AAD9R0Y4_ACRCE</name>
<dbReference type="PANTHER" id="PTHR47331">
    <property type="entry name" value="PHD-TYPE DOMAIN-CONTAINING PROTEIN"/>
    <property type="match status" value="1"/>
</dbReference>
<evidence type="ECO:0000313" key="2">
    <source>
        <dbReference type="Proteomes" id="UP001249851"/>
    </source>
</evidence>
<keyword evidence="2" id="KW-1185">Reference proteome</keyword>
<evidence type="ECO:0000313" key="1">
    <source>
        <dbReference type="EMBL" id="KAK2571089.1"/>
    </source>
</evidence>
<dbReference type="InterPro" id="IPR012337">
    <property type="entry name" value="RNaseH-like_sf"/>
</dbReference>
<reference evidence="1" key="1">
    <citation type="journal article" date="2023" name="G3 (Bethesda)">
        <title>Whole genome assembly and annotation of the endangered Caribbean coral Acropora cervicornis.</title>
        <authorList>
            <person name="Selwyn J.D."/>
            <person name="Vollmer S.V."/>
        </authorList>
    </citation>
    <scope>NUCLEOTIDE SEQUENCE</scope>
    <source>
        <strain evidence="1">K2</strain>
    </source>
</reference>
<gene>
    <name evidence="1" type="ORF">P5673_003647</name>
</gene>
<dbReference type="SUPFAM" id="SSF53098">
    <property type="entry name" value="Ribonuclease H-like"/>
    <property type="match status" value="1"/>
</dbReference>
<proteinExistence type="predicted"/>
<dbReference type="Proteomes" id="UP001249851">
    <property type="component" value="Unassembled WGS sequence"/>
</dbReference>
<accession>A0AAD9R0Y4</accession>
<reference evidence="1" key="2">
    <citation type="journal article" date="2023" name="Science">
        <title>Genomic signatures of disease resistance in endangered staghorn corals.</title>
        <authorList>
            <person name="Vollmer S.V."/>
            <person name="Selwyn J.D."/>
            <person name="Despard B.A."/>
            <person name="Roesel C.L."/>
        </authorList>
    </citation>
    <scope>NUCLEOTIDE SEQUENCE</scope>
    <source>
        <strain evidence="1">K2</strain>
    </source>
</reference>
<sequence>MADLPADRIIPDKPTFTSVGVDCFGPFQVRRGRALIKRYGVIFTCLAIRAVHLEIAYSLDTDSFLMALRRFIARRDQVKEIRFDNATNFTGGEQEIKESSINSWNRSKIHESLLQKSVKWIFSPPYGSHFGGVWERCIRTIRKILKALLGTQIIDDESLPNFL</sequence>
<dbReference type="EMBL" id="JARQWQ010000006">
    <property type="protein sequence ID" value="KAK2571089.1"/>
    <property type="molecule type" value="Genomic_DNA"/>
</dbReference>
<dbReference type="InterPro" id="IPR036397">
    <property type="entry name" value="RNaseH_sf"/>
</dbReference>
<comment type="caution">
    <text evidence="1">The sequence shown here is derived from an EMBL/GenBank/DDBJ whole genome shotgun (WGS) entry which is preliminary data.</text>
</comment>
<organism evidence="1 2">
    <name type="scientific">Acropora cervicornis</name>
    <name type="common">Staghorn coral</name>
    <dbReference type="NCBI Taxonomy" id="6130"/>
    <lineage>
        <taxon>Eukaryota</taxon>
        <taxon>Metazoa</taxon>
        <taxon>Cnidaria</taxon>
        <taxon>Anthozoa</taxon>
        <taxon>Hexacorallia</taxon>
        <taxon>Scleractinia</taxon>
        <taxon>Astrocoeniina</taxon>
        <taxon>Acroporidae</taxon>
        <taxon>Acropora</taxon>
    </lineage>
</organism>
<dbReference type="PANTHER" id="PTHR47331:SF1">
    <property type="entry name" value="GAG-LIKE PROTEIN"/>
    <property type="match status" value="1"/>
</dbReference>
<evidence type="ECO:0008006" key="3">
    <source>
        <dbReference type="Google" id="ProtNLM"/>
    </source>
</evidence>
<dbReference type="Gene3D" id="3.30.420.10">
    <property type="entry name" value="Ribonuclease H-like superfamily/Ribonuclease H"/>
    <property type="match status" value="1"/>
</dbReference>
<dbReference type="AlphaFoldDB" id="A0AAD9R0Y4"/>
<dbReference type="GO" id="GO:0003676">
    <property type="term" value="F:nucleic acid binding"/>
    <property type="evidence" value="ECO:0007669"/>
    <property type="project" value="InterPro"/>
</dbReference>